<dbReference type="STRING" id="1111728.GCA_000427805_02703"/>
<dbReference type="HAMAP" id="MF_00611">
    <property type="entry name" value="FdeH"/>
    <property type="match status" value="1"/>
</dbReference>
<dbReference type="InterPro" id="IPR024064">
    <property type="entry name" value="FdhE-like_sf"/>
</dbReference>
<dbReference type="CDD" id="cd16341">
    <property type="entry name" value="FdhE"/>
    <property type="match status" value="1"/>
</dbReference>
<dbReference type="SUPFAM" id="SSF144020">
    <property type="entry name" value="FdhE-like"/>
    <property type="match status" value="1"/>
</dbReference>
<evidence type="ECO:0000256" key="2">
    <source>
        <dbReference type="ARBA" id="ARBA00022490"/>
    </source>
</evidence>
<comment type="subcellular location">
    <subcellularLocation>
        <location evidence="1 4">Cytoplasm</location>
    </subcellularLocation>
</comment>
<proteinExistence type="inferred from homology"/>
<reference evidence="9 11" key="3">
    <citation type="submission" date="2019-03" db="EMBL/GenBank/DDBJ databases">
        <authorList>
            <consortium name="Pathogen Informatics"/>
        </authorList>
    </citation>
    <scope>NUCLEOTIDE SEQUENCE [LARGE SCALE GENOMIC DNA]</scope>
    <source>
        <strain evidence="9 11">NCTC12282</strain>
    </source>
</reference>
<dbReference type="Pfam" id="PF24859">
    <property type="entry name" value="FdhE_central"/>
    <property type="match status" value="1"/>
</dbReference>
<comment type="function">
    <text evidence="4">Necessary for formate dehydrogenase activity.</text>
</comment>
<evidence type="ECO:0000256" key="1">
    <source>
        <dbReference type="ARBA" id="ARBA00004496"/>
    </source>
</evidence>
<evidence type="ECO:0000313" key="10">
    <source>
        <dbReference type="Proteomes" id="UP000224974"/>
    </source>
</evidence>
<dbReference type="PANTHER" id="PTHR37689">
    <property type="entry name" value="PROTEIN FDHE"/>
    <property type="match status" value="1"/>
</dbReference>
<evidence type="ECO:0000313" key="9">
    <source>
        <dbReference type="EMBL" id="VFS46047.1"/>
    </source>
</evidence>
<accession>A0A2C6DG58</accession>
<keyword evidence="10" id="KW-1185">Reference proteome</keyword>
<evidence type="ECO:0000259" key="7">
    <source>
        <dbReference type="Pfam" id="PF24860"/>
    </source>
</evidence>
<dbReference type="Gene3D" id="3.90.1670.10">
    <property type="entry name" value="FdhE-like domain"/>
    <property type="match status" value="1"/>
</dbReference>
<dbReference type="InterPro" id="IPR006452">
    <property type="entry name" value="Formate_DH_accessory"/>
</dbReference>
<evidence type="ECO:0000259" key="5">
    <source>
        <dbReference type="Pfam" id="PF04216"/>
    </source>
</evidence>
<sequence>MSSIRIVPPGEVAKTAGAIPPLLFANLKSLYSRRAERLRQLAKEHALGDYLTFAATVVDAQQNAHHDHPLVIDLAEVLKASSVTDHAPLSVKYLPRSKHWQTLLTSIIAELEPDAPEHVAPVLEVLKKAGSQELEDLATALLSGDIAKVGSDKAPFLWAALSLYWAQMATQIPGKARAEYGEERHNCPVCDSPPVASVVHIGTETGLRYLHCSLCESEWHMVRVKCSNCEQTGKLDYWSLDTEQAAIKAESCGDCGSYLKILYQDKDQYVEPVADDLASLVLDAKMEGENFARSGVNPFLFPSGE</sequence>
<dbReference type="Pfam" id="PF24860">
    <property type="entry name" value="FdhE_C"/>
    <property type="match status" value="1"/>
</dbReference>
<evidence type="ECO:0000313" key="8">
    <source>
        <dbReference type="EMBL" id="PHI28197.1"/>
    </source>
</evidence>
<name>A0A2C6DG58_9GAMM</name>
<dbReference type="Proteomes" id="UP000373449">
    <property type="component" value="Unassembled WGS sequence"/>
</dbReference>
<dbReference type="OrthoDB" id="9794151at2"/>
<dbReference type="InterPro" id="IPR056796">
    <property type="entry name" value="FdhE_C"/>
</dbReference>
<keyword evidence="2 4" id="KW-0963">Cytoplasm</keyword>
<dbReference type="PANTHER" id="PTHR37689:SF1">
    <property type="entry name" value="PROTEIN FDHE"/>
    <property type="match status" value="1"/>
</dbReference>
<evidence type="ECO:0000256" key="4">
    <source>
        <dbReference type="HAMAP-Rule" id="MF_00611"/>
    </source>
</evidence>
<feature type="domain" description="FdhE central" evidence="6">
    <location>
        <begin position="187"/>
        <end position="223"/>
    </location>
</feature>
<dbReference type="InterPro" id="IPR056797">
    <property type="entry name" value="FdhE_central"/>
</dbReference>
<dbReference type="PIRSF" id="PIRSF018296">
    <property type="entry name" value="Format_dh_formtn"/>
    <property type="match status" value="1"/>
</dbReference>
<reference evidence="10" key="2">
    <citation type="submission" date="2017-09" db="EMBL/GenBank/DDBJ databases">
        <title>FDA dAtabase for Regulatory Grade micrObial Sequences (FDA-ARGOS): Supporting development and validation of Infectious Disease Dx tests.</title>
        <authorList>
            <person name="Minogue T."/>
            <person name="Wolcott M."/>
            <person name="Wasieloski L."/>
            <person name="Aguilar W."/>
            <person name="Moore D."/>
            <person name="Tallon L."/>
            <person name="Sadzewicz L."/>
            <person name="Ott S."/>
            <person name="Zhao X."/>
            <person name="Nagaraj S."/>
            <person name="Vavikolanu K."/>
            <person name="Aluvathingal J."/>
            <person name="Nadendla S."/>
            <person name="Sichtig H."/>
        </authorList>
    </citation>
    <scope>NUCLEOTIDE SEQUENCE [LARGE SCALE GENOMIC DNA]</scope>
    <source>
        <strain evidence="10">FDAARGOS_387</strain>
    </source>
</reference>
<evidence type="ECO:0000256" key="3">
    <source>
        <dbReference type="ARBA" id="ARBA00061033"/>
    </source>
</evidence>
<dbReference type="AlphaFoldDB" id="A0A2C6DG58"/>
<dbReference type="GO" id="GO:0008199">
    <property type="term" value="F:ferric iron binding"/>
    <property type="evidence" value="ECO:0007669"/>
    <property type="project" value="TreeGrafter"/>
</dbReference>
<evidence type="ECO:0000313" key="11">
    <source>
        <dbReference type="Proteomes" id="UP000373449"/>
    </source>
</evidence>
<feature type="domain" description="FdhE C-terminal" evidence="7">
    <location>
        <begin position="224"/>
        <end position="300"/>
    </location>
</feature>
<dbReference type="EMBL" id="PDDX01000001">
    <property type="protein sequence ID" value="PHI28197.1"/>
    <property type="molecule type" value="Genomic_DNA"/>
</dbReference>
<dbReference type="GO" id="GO:0051604">
    <property type="term" value="P:protein maturation"/>
    <property type="evidence" value="ECO:0007669"/>
    <property type="project" value="TreeGrafter"/>
</dbReference>
<feature type="domain" description="FdhE N-terminal" evidence="5">
    <location>
        <begin position="19"/>
        <end position="182"/>
    </location>
</feature>
<organism evidence="8 10">
    <name type="scientific">Budvicia aquatica</name>
    <dbReference type="NCBI Taxonomy" id="82979"/>
    <lineage>
        <taxon>Bacteria</taxon>
        <taxon>Pseudomonadati</taxon>
        <taxon>Pseudomonadota</taxon>
        <taxon>Gammaproteobacteria</taxon>
        <taxon>Enterobacterales</taxon>
        <taxon>Budviciaceae</taxon>
        <taxon>Budvicia</taxon>
    </lineage>
</organism>
<dbReference type="EMBL" id="CAADJA010000002">
    <property type="protein sequence ID" value="VFS46047.1"/>
    <property type="molecule type" value="Genomic_DNA"/>
</dbReference>
<dbReference type="NCBIfam" id="TIGR01562">
    <property type="entry name" value="FdhE"/>
    <property type="match status" value="1"/>
</dbReference>
<reference evidence="8" key="1">
    <citation type="submission" date="2017-09" db="EMBL/GenBank/DDBJ databases">
        <title>FDA dAtabase for Regulatory Grade micrObial Sequences (FDA-ARGOS): Supporting development and validation of Infectious Disease Dx tests.</title>
        <authorList>
            <person name="Minogue T."/>
            <person name="Wolcott M."/>
            <person name="Wasieloski L."/>
            <person name="Aguilar W."/>
            <person name="Moore D."/>
            <person name="Tallon L.J."/>
            <person name="Sadzewicz L."/>
            <person name="Ott S."/>
            <person name="Zhao X."/>
            <person name="Nagaraj S."/>
            <person name="Vavikolanu K."/>
            <person name="Aluvathingal J."/>
            <person name="Nadendla S."/>
            <person name="Sichtig H."/>
        </authorList>
    </citation>
    <scope>NUCLEOTIDE SEQUENCE</scope>
    <source>
        <strain evidence="8">FDAARGOS_387</strain>
    </source>
</reference>
<dbReference type="Proteomes" id="UP000224974">
    <property type="component" value="Unassembled WGS sequence"/>
</dbReference>
<dbReference type="NCBIfam" id="NF002925">
    <property type="entry name" value="PRK03564.1"/>
    <property type="match status" value="1"/>
</dbReference>
<comment type="similarity">
    <text evidence="3 4">Belongs to the FdhE family.</text>
</comment>
<dbReference type="RefSeq" id="WP_036014988.1">
    <property type="nucleotide sequence ID" value="NZ_CAADJA010000002.1"/>
</dbReference>
<dbReference type="Pfam" id="PF04216">
    <property type="entry name" value="FdhE_N"/>
    <property type="match status" value="1"/>
</dbReference>
<dbReference type="FunFam" id="3.90.1670.10:FF:000001">
    <property type="entry name" value="Protein FdhE"/>
    <property type="match status" value="1"/>
</dbReference>
<evidence type="ECO:0000259" key="6">
    <source>
        <dbReference type="Pfam" id="PF24859"/>
    </source>
</evidence>
<gene>
    <name evidence="9" type="primary">fdhE_1</name>
    <name evidence="4" type="synonym">fdhE</name>
    <name evidence="8" type="ORF">CRN84_01980</name>
    <name evidence="9" type="ORF">NCTC12282_00935</name>
</gene>
<dbReference type="GO" id="GO:0005829">
    <property type="term" value="C:cytosol"/>
    <property type="evidence" value="ECO:0007669"/>
    <property type="project" value="TreeGrafter"/>
</dbReference>
<protein>
    <recommendedName>
        <fullName evidence="4">Protein FdhE homolog</fullName>
    </recommendedName>
</protein>
<dbReference type="InterPro" id="IPR056774">
    <property type="entry name" value="FdhE_N"/>
</dbReference>